<dbReference type="NCBIfam" id="TIGR01065">
    <property type="entry name" value="hlyIII"/>
    <property type="match status" value="1"/>
</dbReference>
<comment type="similarity">
    <text evidence="2">Belongs to the UPF0073 (Hly-III) family.</text>
</comment>
<dbReference type="InterPro" id="IPR004254">
    <property type="entry name" value="AdipoR/HlyIII-related"/>
</dbReference>
<comment type="subcellular location">
    <subcellularLocation>
        <location evidence="1">Endomembrane system</location>
        <topology evidence="1">Multi-pass membrane protein</topology>
    </subcellularLocation>
</comment>
<dbReference type="GeneID" id="65915719"/>
<dbReference type="AlphaFoldDB" id="A0A0R1F2I3"/>
<evidence type="ECO:0000256" key="1">
    <source>
        <dbReference type="ARBA" id="ARBA00004127"/>
    </source>
</evidence>
<organism evidence="8 9">
    <name type="scientific">Loigolactobacillus coryniformis subsp. coryniformis KCTC 3167 = DSM 20001</name>
    <dbReference type="NCBI Taxonomy" id="913848"/>
    <lineage>
        <taxon>Bacteria</taxon>
        <taxon>Bacillati</taxon>
        <taxon>Bacillota</taxon>
        <taxon>Bacilli</taxon>
        <taxon>Lactobacillales</taxon>
        <taxon>Lactobacillaceae</taxon>
        <taxon>Loigolactobacillus</taxon>
    </lineage>
</organism>
<dbReference type="PANTHER" id="PTHR20855">
    <property type="entry name" value="ADIPOR/PROGESTIN RECEPTOR-RELATED"/>
    <property type="match status" value="1"/>
</dbReference>
<dbReference type="PATRIC" id="fig|913848.6.peg.1443"/>
<dbReference type="GO" id="GO:0016020">
    <property type="term" value="C:membrane"/>
    <property type="evidence" value="ECO:0007669"/>
    <property type="project" value="InterPro"/>
</dbReference>
<feature type="binding site" evidence="6">
    <location>
        <position position="193"/>
    </location>
    <ligand>
        <name>Zn(2+)</name>
        <dbReference type="ChEBI" id="CHEBI:29105"/>
    </ligand>
</feature>
<feature type="transmembrane region" description="Helical" evidence="7">
    <location>
        <begin position="12"/>
        <end position="34"/>
    </location>
</feature>
<feature type="transmembrane region" description="Helical" evidence="7">
    <location>
        <begin position="112"/>
        <end position="130"/>
    </location>
</feature>
<evidence type="ECO:0000256" key="6">
    <source>
        <dbReference type="PIRSR" id="PIRSR604254-1"/>
    </source>
</evidence>
<evidence type="ECO:0000256" key="3">
    <source>
        <dbReference type="ARBA" id="ARBA00022692"/>
    </source>
</evidence>
<feature type="transmembrane region" description="Helical" evidence="7">
    <location>
        <begin position="161"/>
        <end position="183"/>
    </location>
</feature>
<dbReference type="GO" id="GO:0046872">
    <property type="term" value="F:metal ion binding"/>
    <property type="evidence" value="ECO:0007669"/>
    <property type="project" value="UniProtKB-KW"/>
</dbReference>
<comment type="caution">
    <text evidence="8">The sequence shown here is derived from an EMBL/GenBank/DDBJ whole genome shotgun (WGS) entry which is preliminary data.</text>
</comment>
<proteinExistence type="inferred from homology"/>
<feature type="transmembrane region" description="Helical" evidence="7">
    <location>
        <begin position="137"/>
        <end position="155"/>
    </location>
</feature>
<evidence type="ECO:0000256" key="2">
    <source>
        <dbReference type="ARBA" id="ARBA00008488"/>
    </source>
</evidence>
<dbReference type="GO" id="GO:0012505">
    <property type="term" value="C:endomembrane system"/>
    <property type="evidence" value="ECO:0007669"/>
    <property type="project" value="UniProtKB-SubCell"/>
</dbReference>
<protein>
    <submittedName>
        <fullName evidence="8">Integral membrane protein, hemolysin III related</fullName>
    </submittedName>
</protein>
<dbReference type="Proteomes" id="UP000051181">
    <property type="component" value="Unassembled WGS sequence"/>
</dbReference>
<keyword evidence="3 7" id="KW-0812">Transmembrane</keyword>
<dbReference type="EMBL" id="AZCN01000038">
    <property type="protein sequence ID" value="KRK15990.1"/>
    <property type="molecule type" value="Genomic_DNA"/>
</dbReference>
<evidence type="ECO:0000256" key="5">
    <source>
        <dbReference type="ARBA" id="ARBA00023136"/>
    </source>
</evidence>
<keyword evidence="6" id="KW-0479">Metal-binding</keyword>
<dbReference type="RefSeq" id="WP_003677683.1">
    <property type="nucleotide sequence ID" value="NZ_AZCN01000038.1"/>
</dbReference>
<feature type="transmembrane region" description="Helical" evidence="7">
    <location>
        <begin position="46"/>
        <end position="66"/>
    </location>
</feature>
<evidence type="ECO:0000256" key="4">
    <source>
        <dbReference type="ARBA" id="ARBA00022989"/>
    </source>
</evidence>
<dbReference type="eggNOG" id="COG1272">
    <property type="taxonomic scope" value="Bacteria"/>
</dbReference>
<feature type="binding site" evidence="6">
    <location>
        <position position="189"/>
    </location>
    <ligand>
        <name>Zn(2+)</name>
        <dbReference type="ChEBI" id="CHEBI:29105"/>
    </ligand>
</feature>
<sequence length="211" mass="23507">MTANMKHQVVVLEIWNAITHGVGFIGSVVMFVLLIRRGLSEPEPGLLALIIYGITLMLLYLASTLYHCLSLTRARRVFQIFDHCNIYLLIAGTYTPYCLLAIRGGFGLGMCLAIWGLALAGIGLHILSGARQQKLETTIYVVMGWLCLMAMRPLYLHLGTLGFSLLVAGGVTFTLGAVIYSFPKVPYLHLIWHFLVMLGTTLMFCSIYWFI</sequence>
<feature type="transmembrane region" description="Helical" evidence="7">
    <location>
        <begin position="190"/>
        <end position="210"/>
    </location>
</feature>
<keyword evidence="5 7" id="KW-0472">Membrane</keyword>
<evidence type="ECO:0000313" key="9">
    <source>
        <dbReference type="Proteomes" id="UP000051181"/>
    </source>
</evidence>
<evidence type="ECO:0000256" key="7">
    <source>
        <dbReference type="SAM" id="Phobius"/>
    </source>
</evidence>
<name>A0A0R1F2I3_9LACO</name>
<feature type="binding site" evidence="6">
    <location>
        <position position="67"/>
    </location>
    <ligand>
        <name>Zn(2+)</name>
        <dbReference type="ChEBI" id="CHEBI:29105"/>
    </ligand>
</feature>
<reference evidence="8 9" key="1">
    <citation type="journal article" date="2015" name="Genome Announc.">
        <title>Expanding the biotechnology potential of lactobacilli through comparative genomics of 213 strains and associated genera.</title>
        <authorList>
            <person name="Sun Z."/>
            <person name="Harris H.M."/>
            <person name="McCann A."/>
            <person name="Guo C."/>
            <person name="Argimon S."/>
            <person name="Zhang W."/>
            <person name="Yang X."/>
            <person name="Jeffery I.B."/>
            <person name="Cooney J.C."/>
            <person name="Kagawa T.F."/>
            <person name="Liu W."/>
            <person name="Song Y."/>
            <person name="Salvetti E."/>
            <person name="Wrobel A."/>
            <person name="Rasinkangas P."/>
            <person name="Parkhill J."/>
            <person name="Rea M.C."/>
            <person name="O'Sullivan O."/>
            <person name="Ritari J."/>
            <person name="Douillard F.P."/>
            <person name="Paul Ross R."/>
            <person name="Yang R."/>
            <person name="Briner A.E."/>
            <person name="Felis G.E."/>
            <person name="de Vos W.M."/>
            <person name="Barrangou R."/>
            <person name="Klaenhammer T.R."/>
            <person name="Caufield P.W."/>
            <person name="Cui Y."/>
            <person name="Zhang H."/>
            <person name="O'Toole P.W."/>
        </authorList>
    </citation>
    <scope>NUCLEOTIDE SEQUENCE [LARGE SCALE GENOMIC DNA]</scope>
    <source>
        <strain evidence="8 9">DSM 20001</strain>
    </source>
</reference>
<accession>A0A0R1F2I3</accession>
<dbReference type="InterPro" id="IPR005744">
    <property type="entry name" value="Hy-lIII"/>
</dbReference>
<gene>
    <name evidence="8" type="ORF">FD22_GL001404</name>
</gene>
<keyword evidence="6" id="KW-0862">Zinc</keyword>
<dbReference type="Pfam" id="PF03006">
    <property type="entry name" value="HlyIII"/>
    <property type="match status" value="1"/>
</dbReference>
<dbReference type="PANTHER" id="PTHR20855:SF129">
    <property type="entry name" value="HEMOLYSIN-3 HOMOLOG"/>
    <property type="match status" value="1"/>
</dbReference>
<keyword evidence="4 7" id="KW-1133">Transmembrane helix</keyword>
<evidence type="ECO:0000313" key="8">
    <source>
        <dbReference type="EMBL" id="KRK15990.1"/>
    </source>
</evidence>
<dbReference type="GO" id="GO:0140911">
    <property type="term" value="F:pore-forming activity"/>
    <property type="evidence" value="ECO:0007669"/>
    <property type="project" value="InterPro"/>
</dbReference>